<proteinExistence type="predicted"/>
<feature type="compositionally biased region" description="Polar residues" evidence="6">
    <location>
        <begin position="35"/>
        <end position="46"/>
    </location>
</feature>
<feature type="region of interest" description="Disordered" evidence="6">
    <location>
        <begin position="12"/>
        <end position="46"/>
    </location>
</feature>
<keyword evidence="8" id="KW-1185">Reference proteome</keyword>
<evidence type="ECO:0000256" key="4">
    <source>
        <dbReference type="ARBA" id="ARBA00023163"/>
    </source>
</evidence>
<dbReference type="EMBL" id="JBANRG010000014">
    <property type="protein sequence ID" value="KAK7460931.1"/>
    <property type="molecule type" value="Genomic_DNA"/>
</dbReference>
<accession>A0ABR1JL26</accession>
<comment type="subcellular location">
    <subcellularLocation>
        <location evidence="1">Nucleus</location>
    </subcellularLocation>
</comment>
<comment type="caution">
    <text evidence="7">The sequence shown here is derived from an EMBL/GenBank/DDBJ whole genome shotgun (WGS) entry which is preliminary data.</text>
</comment>
<dbReference type="Proteomes" id="UP001498398">
    <property type="component" value="Unassembled WGS sequence"/>
</dbReference>
<evidence type="ECO:0000313" key="7">
    <source>
        <dbReference type="EMBL" id="KAK7460931.1"/>
    </source>
</evidence>
<dbReference type="PANTHER" id="PTHR47338:SF29">
    <property type="entry name" value="ZN(2)-C6 FUNGAL-TYPE DOMAIN-CONTAINING PROTEIN"/>
    <property type="match status" value="1"/>
</dbReference>
<keyword evidence="4" id="KW-0804">Transcription</keyword>
<name>A0ABR1JL26_9AGAR</name>
<dbReference type="InterPro" id="IPR050815">
    <property type="entry name" value="TF_fung"/>
</dbReference>
<evidence type="ECO:0000256" key="3">
    <source>
        <dbReference type="ARBA" id="ARBA00023015"/>
    </source>
</evidence>
<evidence type="ECO:0000256" key="1">
    <source>
        <dbReference type="ARBA" id="ARBA00004123"/>
    </source>
</evidence>
<protein>
    <recommendedName>
        <fullName evidence="9">Transcription factor domain-containing protein</fullName>
    </recommendedName>
</protein>
<evidence type="ECO:0000313" key="8">
    <source>
        <dbReference type="Proteomes" id="UP001498398"/>
    </source>
</evidence>
<keyword evidence="5" id="KW-0539">Nucleus</keyword>
<keyword evidence="2" id="KW-0479">Metal-binding</keyword>
<sequence>MISHLQTRLANYEQATRSDDPSSLSPSSTPRDTQPLETNPSILSDVQPSRLQPLHEDFSPRTYTKETSTALRPQDSLRVFTPELYELFLRYSLELGFFLEPSYLRALLWPENSISNPIPVHPALHSIMHLWSTVIYYPTADIYEQILLPQVMQSMAFRNFNVEDFLHRTQFLHYIQAGILLAQYFFRKGNLPEGKYHVAGAVSLVLDARLHQHAGLQSKVRFNLNLQRDPFLEEQELINAFWGVLTLSNMWSTATAGPFLDFQSPAARVDIPWPSDLTIECPGRPRDRTILRFLTDTTEISDPDSILTLVAKAAILWLEATKFTLQYDPTLSPLEQLSFSSRFQTLDAVTRQFIKKISPQISCGSLGKNLILGQNLCLLALILLHKPFITQNLVSYETILSALRSISRSLVTIDLKDWQIFDPIFGIIWRDTSSAIIFQVNNCSNTLEVQTELLQLLENLKNIMKELSRYSESARLHAEQIEQMHSETVGR</sequence>
<evidence type="ECO:0000256" key="5">
    <source>
        <dbReference type="ARBA" id="ARBA00023242"/>
    </source>
</evidence>
<evidence type="ECO:0008006" key="9">
    <source>
        <dbReference type="Google" id="ProtNLM"/>
    </source>
</evidence>
<reference evidence="7 8" key="1">
    <citation type="submission" date="2024-01" db="EMBL/GenBank/DDBJ databases">
        <title>A draft genome for the cacao thread blight pathogen Marasmiellus scandens.</title>
        <authorList>
            <person name="Baruah I.K."/>
            <person name="Leung J."/>
            <person name="Bukari Y."/>
            <person name="Amoako-Attah I."/>
            <person name="Meinhardt L.W."/>
            <person name="Bailey B.A."/>
            <person name="Cohen S.P."/>
        </authorList>
    </citation>
    <scope>NUCLEOTIDE SEQUENCE [LARGE SCALE GENOMIC DNA]</scope>
    <source>
        <strain evidence="7 8">GH-19</strain>
    </source>
</reference>
<feature type="compositionally biased region" description="Low complexity" evidence="6">
    <location>
        <begin position="21"/>
        <end position="33"/>
    </location>
</feature>
<dbReference type="PANTHER" id="PTHR47338">
    <property type="entry name" value="ZN(II)2CYS6 TRANSCRIPTION FACTOR (EUROFUNG)-RELATED"/>
    <property type="match status" value="1"/>
</dbReference>
<evidence type="ECO:0000256" key="6">
    <source>
        <dbReference type="SAM" id="MobiDB-lite"/>
    </source>
</evidence>
<dbReference type="CDD" id="cd12148">
    <property type="entry name" value="fungal_TF_MHR"/>
    <property type="match status" value="1"/>
</dbReference>
<organism evidence="7 8">
    <name type="scientific">Marasmiellus scandens</name>
    <dbReference type="NCBI Taxonomy" id="2682957"/>
    <lineage>
        <taxon>Eukaryota</taxon>
        <taxon>Fungi</taxon>
        <taxon>Dikarya</taxon>
        <taxon>Basidiomycota</taxon>
        <taxon>Agaricomycotina</taxon>
        <taxon>Agaricomycetes</taxon>
        <taxon>Agaricomycetidae</taxon>
        <taxon>Agaricales</taxon>
        <taxon>Marasmiineae</taxon>
        <taxon>Omphalotaceae</taxon>
        <taxon>Marasmiellus</taxon>
    </lineage>
</organism>
<evidence type="ECO:0000256" key="2">
    <source>
        <dbReference type="ARBA" id="ARBA00022723"/>
    </source>
</evidence>
<gene>
    <name evidence="7" type="ORF">VKT23_008859</name>
</gene>
<keyword evidence="3" id="KW-0805">Transcription regulation</keyword>